<comment type="function">
    <text evidence="5">Removes the pyruvyl group from chorismate, with concomitant aromatization of the ring, to provide 4-hydroxybenzoate (4HB) for the ubiquinone pathway.</text>
</comment>
<gene>
    <name evidence="5" type="primary">ubiC</name>
    <name evidence="6" type="ORF">GO608_18605</name>
</gene>
<organism evidence="6 7">
    <name type="scientific">Aromatoleum buckelii</name>
    <dbReference type="NCBI Taxonomy" id="200254"/>
    <lineage>
        <taxon>Bacteria</taxon>
        <taxon>Pseudomonadati</taxon>
        <taxon>Pseudomonadota</taxon>
        <taxon>Betaproteobacteria</taxon>
        <taxon>Rhodocyclales</taxon>
        <taxon>Rhodocyclaceae</taxon>
        <taxon>Aromatoleum</taxon>
    </lineage>
</organism>
<protein>
    <recommendedName>
        <fullName evidence="5">Probable chorismate pyruvate-lyase</fullName>
        <shortName evidence="5">CL</shortName>
        <shortName evidence="5">CPL</shortName>
        <ecNumber evidence="5">4.1.3.40</ecNumber>
    </recommendedName>
</protein>
<dbReference type="InterPro" id="IPR007440">
    <property type="entry name" value="Chorismate--pyruvate_lyase"/>
</dbReference>
<evidence type="ECO:0000256" key="1">
    <source>
        <dbReference type="ARBA" id="ARBA00022490"/>
    </source>
</evidence>
<comment type="subcellular location">
    <subcellularLocation>
        <location evidence="5">Cytoplasm</location>
    </subcellularLocation>
</comment>
<dbReference type="SUPFAM" id="SSF64288">
    <property type="entry name" value="Chorismate lyase-like"/>
    <property type="match status" value="1"/>
</dbReference>
<dbReference type="Gene3D" id="3.40.1410.10">
    <property type="entry name" value="Chorismate lyase-like"/>
    <property type="match status" value="1"/>
</dbReference>
<evidence type="ECO:0000313" key="6">
    <source>
        <dbReference type="EMBL" id="NMF95319.1"/>
    </source>
</evidence>
<evidence type="ECO:0000256" key="2">
    <source>
        <dbReference type="ARBA" id="ARBA00022688"/>
    </source>
</evidence>
<reference evidence="6" key="1">
    <citation type="submission" date="2019-12" db="EMBL/GenBank/DDBJ databases">
        <title>Comparative genomics gives insights into the taxonomy of the Azoarcus-Aromatoleum group and reveals separate origins of nif in the plant-associated Azoarcus and non-plant-associated Aromatoleum sub-groups.</title>
        <authorList>
            <person name="Lafos M."/>
            <person name="Maluk M."/>
            <person name="Batista M."/>
            <person name="Junghare M."/>
            <person name="Carmona M."/>
            <person name="Faoro H."/>
            <person name="Cruz L.M."/>
            <person name="Battistoni F."/>
            <person name="De Souza E."/>
            <person name="Pedrosa F."/>
            <person name="Chen W.-M."/>
            <person name="Poole P.S."/>
            <person name="Dixon R.A."/>
            <person name="James E.K."/>
        </authorList>
    </citation>
    <scope>NUCLEOTIDE SEQUENCE</scope>
    <source>
        <strain evidence="6">U120</strain>
    </source>
</reference>
<dbReference type="PANTHER" id="PTHR38683">
    <property type="entry name" value="CHORISMATE PYRUVATE-LYASE"/>
    <property type="match status" value="1"/>
</dbReference>
<keyword evidence="2 5" id="KW-0831">Ubiquinone biosynthesis</keyword>
<feature type="binding site" evidence="5">
    <location>
        <position position="75"/>
    </location>
    <ligand>
        <name>substrate</name>
    </ligand>
</feature>
<feature type="binding site" evidence="5">
    <location>
        <position position="113"/>
    </location>
    <ligand>
        <name>substrate</name>
    </ligand>
</feature>
<keyword evidence="4 5" id="KW-0670">Pyruvate</keyword>
<evidence type="ECO:0000313" key="7">
    <source>
        <dbReference type="Proteomes" id="UP000601990"/>
    </source>
</evidence>
<dbReference type="HAMAP" id="MF_01632">
    <property type="entry name" value="UbiC"/>
    <property type="match status" value="1"/>
</dbReference>
<dbReference type="Pfam" id="PF04345">
    <property type="entry name" value="Chor_lyase"/>
    <property type="match status" value="1"/>
</dbReference>
<comment type="caution">
    <text evidence="6">The sequence shown here is derived from an EMBL/GenBank/DDBJ whole genome shotgun (WGS) entry which is preliminary data.</text>
</comment>
<keyword evidence="3 5" id="KW-0456">Lyase</keyword>
<dbReference type="GO" id="GO:0016829">
    <property type="term" value="F:lyase activity"/>
    <property type="evidence" value="ECO:0007669"/>
    <property type="project" value="UniProtKB-KW"/>
</dbReference>
<dbReference type="Proteomes" id="UP000601990">
    <property type="component" value="Unassembled WGS sequence"/>
</dbReference>
<dbReference type="EC" id="4.1.3.40" evidence="5"/>
<keyword evidence="1 5" id="KW-0963">Cytoplasm</keyword>
<comment type="caution">
    <text evidence="5">Lacks conserved residue(s) required for the propagation of feature annotation.</text>
</comment>
<accession>A0ABX1N7Q9</accession>
<proteinExistence type="inferred from homology"/>
<comment type="catalytic activity">
    <reaction evidence="5">
        <text>chorismate = 4-hydroxybenzoate + pyruvate</text>
        <dbReference type="Rhea" id="RHEA:16505"/>
        <dbReference type="ChEBI" id="CHEBI:15361"/>
        <dbReference type="ChEBI" id="CHEBI:17879"/>
        <dbReference type="ChEBI" id="CHEBI:29748"/>
        <dbReference type="EC" id="4.1.3.40"/>
    </reaction>
</comment>
<evidence type="ECO:0000256" key="5">
    <source>
        <dbReference type="HAMAP-Rule" id="MF_01632"/>
    </source>
</evidence>
<keyword evidence="7" id="KW-1185">Reference proteome</keyword>
<name>A0ABX1N7Q9_9RHOO</name>
<dbReference type="EMBL" id="WTVH01000062">
    <property type="protein sequence ID" value="NMF95319.1"/>
    <property type="molecule type" value="Genomic_DNA"/>
</dbReference>
<comment type="similarity">
    <text evidence="5">Belongs to the UbiC family.</text>
</comment>
<dbReference type="InterPro" id="IPR028978">
    <property type="entry name" value="Chorismate_lyase_/UTRA_dom_sf"/>
</dbReference>
<comment type="pathway">
    <text evidence="5">Cofactor biosynthesis; ubiquinone biosynthesis.</text>
</comment>
<dbReference type="PANTHER" id="PTHR38683:SF1">
    <property type="entry name" value="CHORISMATE PYRUVATE-LYASE"/>
    <property type="match status" value="1"/>
</dbReference>
<sequence>MRIRPRSETWIKRPPRARVLPQLRPWLTDPGSLTARIRSRCSLFSVDVLAQRLAVPHPDEAALLGLRRGELTWLREVLLVADGIPVVFARSILPRHNVRGAWILFHGLGSRPLGAALFADPRICRKPLACTCLDRRDARYHRASAAVAPHRPPPGLWARRSLFGLRGRALLVSEVFLPTILELPT</sequence>
<evidence type="ECO:0000256" key="4">
    <source>
        <dbReference type="ARBA" id="ARBA00023317"/>
    </source>
</evidence>
<evidence type="ECO:0000256" key="3">
    <source>
        <dbReference type="ARBA" id="ARBA00023239"/>
    </source>
</evidence>
<feature type="binding site" evidence="5">
    <location>
        <position position="174"/>
    </location>
    <ligand>
        <name>substrate</name>
    </ligand>
</feature>
<dbReference type="RefSeq" id="WP_169200512.1">
    <property type="nucleotide sequence ID" value="NZ_WTVH02000010.1"/>
</dbReference>